<proteinExistence type="predicted"/>
<dbReference type="Proteomes" id="UP001329151">
    <property type="component" value="Chromosome"/>
</dbReference>
<evidence type="ECO:0000313" key="2">
    <source>
        <dbReference type="Proteomes" id="UP001329151"/>
    </source>
</evidence>
<reference evidence="1 2" key="1">
    <citation type="submission" date="2023-10" db="EMBL/GenBank/DDBJ databases">
        <title>Complete Genome Sequence of Limnobacter thiooxidans CS-K2T, Isolated from freshwater lake sediments in Bavaria, Germany.</title>
        <authorList>
            <person name="Naruki M."/>
            <person name="Watanabe A."/>
            <person name="Warashina T."/>
            <person name="Morita T."/>
            <person name="Arakawa K."/>
        </authorList>
    </citation>
    <scope>NUCLEOTIDE SEQUENCE [LARGE SCALE GENOMIC DNA]</scope>
    <source>
        <strain evidence="1 2">CS-K2</strain>
    </source>
</reference>
<dbReference type="EMBL" id="AP028947">
    <property type="protein sequence ID" value="BET26496.1"/>
    <property type="molecule type" value="Genomic_DNA"/>
</dbReference>
<sequence>MKRVNLNEGLGSIRGDWSSLRIRVKNEFPKLSDSFPQVKYTKVWFKVCSNVFGDLDL</sequence>
<keyword evidence="2" id="KW-1185">Reference proteome</keyword>
<protein>
    <submittedName>
        <fullName evidence="1">Uncharacterized protein</fullName>
    </submittedName>
</protein>
<dbReference type="AlphaFoldDB" id="A0AA86JG90"/>
<accession>A0AA86JG90</accession>
<name>A0AA86JG90_9BURK</name>
<evidence type="ECO:0000313" key="1">
    <source>
        <dbReference type="EMBL" id="BET26496.1"/>
    </source>
</evidence>
<dbReference type="KEGG" id="lto:RGQ30_19970"/>
<organism evidence="1 2">
    <name type="scientific">Limnobacter thiooxidans</name>
    <dbReference type="NCBI Taxonomy" id="131080"/>
    <lineage>
        <taxon>Bacteria</taxon>
        <taxon>Pseudomonadati</taxon>
        <taxon>Pseudomonadota</taxon>
        <taxon>Betaproteobacteria</taxon>
        <taxon>Burkholderiales</taxon>
        <taxon>Burkholderiaceae</taxon>
        <taxon>Limnobacter</taxon>
    </lineage>
</organism>
<gene>
    <name evidence="1" type="ORF">RGQ30_19970</name>
</gene>